<keyword evidence="1" id="KW-1133">Transmembrane helix</keyword>
<dbReference type="HOGENOM" id="CLU_2665951_0_0_9"/>
<sequence>MDNRPNPMGRKRPILETVKTMTIIFFALSAIAALYDFALAVRVLIMAIVMLVIYTIMLFSKKHKLDDREKETEES</sequence>
<reference evidence="2 3" key="1">
    <citation type="submission" date="2009-08" db="EMBL/GenBank/DDBJ databases">
        <authorList>
            <person name="Muzny D."/>
            <person name="Qin X."/>
            <person name="Deng J."/>
            <person name="Jiang H."/>
            <person name="Liu Y."/>
            <person name="Qu J."/>
            <person name="Song X.-Z."/>
            <person name="Zhang L."/>
            <person name="Thornton R."/>
            <person name="Coyle M."/>
            <person name="Francisco L."/>
            <person name="Jackson L."/>
            <person name="Javaid M."/>
            <person name="Korchina V."/>
            <person name="Kovar C."/>
            <person name="Mata R."/>
            <person name="Mathew T."/>
            <person name="Ngo R."/>
            <person name="Nguyen L."/>
            <person name="Nguyen N."/>
            <person name="Okwuonu G."/>
            <person name="Ongeri F."/>
            <person name="Pham C."/>
            <person name="Simmons D."/>
            <person name="Wilczek-Boney K."/>
            <person name="Hale W."/>
            <person name="Jakkamsetti A."/>
            <person name="Pham P."/>
            <person name="Ruth R."/>
            <person name="San Lucas F."/>
            <person name="Warren J."/>
            <person name="Zhang J."/>
            <person name="Zhao Z."/>
            <person name="Zhou C."/>
            <person name="Zhu D."/>
            <person name="Lee S."/>
            <person name="Bess C."/>
            <person name="Blankenburg K."/>
            <person name="Forbes L."/>
            <person name="Fu Q."/>
            <person name="Gubbala S."/>
            <person name="Hirani K."/>
            <person name="Jayaseelan J.C."/>
            <person name="Lara F."/>
            <person name="Munidasa M."/>
            <person name="Palculict T."/>
            <person name="Patil S."/>
            <person name="Pu L.-L."/>
            <person name="Saada N."/>
            <person name="Tang L."/>
            <person name="Weissenberger G."/>
            <person name="Zhu Y."/>
            <person name="Hemphill L."/>
            <person name="Shang Y."/>
            <person name="Youmans B."/>
            <person name="Ayvaz T."/>
            <person name="Ross M."/>
            <person name="Santibanez J."/>
            <person name="Aqrawi P."/>
            <person name="Gross S."/>
            <person name="Joshi V."/>
            <person name="Fowler G."/>
            <person name="Nazareth L."/>
            <person name="Reid J."/>
            <person name="Worley K."/>
            <person name="Petrosino J."/>
            <person name="Highlander S."/>
            <person name="Gibbs R."/>
        </authorList>
    </citation>
    <scope>NUCLEOTIDE SEQUENCE [LARGE SCALE GENOMIC DNA]</scope>
    <source>
        <strain evidence="2 3">ATCC 49175</strain>
    </source>
</reference>
<evidence type="ECO:0000256" key="1">
    <source>
        <dbReference type="SAM" id="Phobius"/>
    </source>
</evidence>
<dbReference type="EMBL" id="ACKZ01000008">
    <property type="protein sequence ID" value="EEW38072.1"/>
    <property type="molecule type" value="Genomic_DNA"/>
</dbReference>
<evidence type="ECO:0000313" key="3">
    <source>
        <dbReference type="Proteomes" id="UP000005926"/>
    </source>
</evidence>
<gene>
    <name evidence="2" type="ORF">HMPREF0444_0316</name>
</gene>
<keyword evidence="3" id="KW-1185">Reference proteome</keyword>
<proteinExistence type="predicted"/>
<comment type="caution">
    <text evidence="2">The sequence shown here is derived from an EMBL/GenBank/DDBJ whole genome shotgun (WGS) entry which is preliminary data.</text>
</comment>
<dbReference type="STRING" id="638301.HMPREF0444_0316"/>
<dbReference type="Proteomes" id="UP000005926">
    <property type="component" value="Unassembled WGS sequence"/>
</dbReference>
<keyword evidence="1" id="KW-0472">Membrane</keyword>
<protein>
    <submittedName>
        <fullName evidence="2">Uncharacterized protein</fullName>
    </submittedName>
</protein>
<name>C8NEH1_9LACT</name>
<dbReference type="AlphaFoldDB" id="C8NEH1"/>
<dbReference type="GeneID" id="78411418"/>
<feature type="transmembrane region" description="Helical" evidence="1">
    <location>
        <begin position="43"/>
        <end position="60"/>
    </location>
</feature>
<feature type="transmembrane region" description="Helical" evidence="1">
    <location>
        <begin position="20"/>
        <end position="37"/>
    </location>
</feature>
<accession>C8NEH1</accession>
<dbReference type="RefSeq" id="WP_005605336.1">
    <property type="nucleotide sequence ID" value="NZ_CP102283.1"/>
</dbReference>
<evidence type="ECO:0000313" key="2">
    <source>
        <dbReference type="EMBL" id="EEW38072.1"/>
    </source>
</evidence>
<keyword evidence="1" id="KW-0812">Transmembrane</keyword>
<organism evidence="2 3">
    <name type="scientific">Granulicatella adiacens ATCC 49175</name>
    <dbReference type="NCBI Taxonomy" id="638301"/>
    <lineage>
        <taxon>Bacteria</taxon>
        <taxon>Bacillati</taxon>
        <taxon>Bacillota</taxon>
        <taxon>Bacilli</taxon>
        <taxon>Lactobacillales</taxon>
        <taxon>Carnobacteriaceae</taxon>
        <taxon>Granulicatella</taxon>
    </lineage>
</organism>